<protein>
    <submittedName>
        <fullName evidence="2">Uncharacterized protein</fullName>
    </submittedName>
</protein>
<dbReference type="EMBL" id="JACTAG010000002">
    <property type="protein sequence ID" value="MBD3664307.1"/>
    <property type="molecule type" value="Genomic_DNA"/>
</dbReference>
<accession>A0A927D6C3</accession>
<gene>
    <name evidence="2" type="ORF">H9Q16_10270</name>
</gene>
<dbReference type="RefSeq" id="WP_191075347.1">
    <property type="nucleotide sequence ID" value="NZ_JACTAG010000002.1"/>
</dbReference>
<comment type="caution">
    <text evidence="2">The sequence shown here is derived from an EMBL/GenBank/DDBJ whole genome shotgun (WGS) entry which is preliminary data.</text>
</comment>
<dbReference type="Proteomes" id="UP000635142">
    <property type="component" value="Unassembled WGS sequence"/>
</dbReference>
<proteinExistence type="predicted"/>
<reference evidence="2" key="1">
    <citation type="submission" date="2020-08" db="EMBL/GenBank/DDBJ databases">
        <title>Sulfitobacter aestuariivivens sp. nov., isolated from a tidal flat.</title>
        <authorList>
            <person name="Park S."/>
            <person name="Yoon J.-H."/>
        </authorList>
    </citation>
    <scope>NUCLEOTIDE SEQUENCE</scope>
    <source>
        <strain evidence="2">TSTF-M16</strain>
    </source>
</reference>
<name>A0A927D6C3_9RHOB</name>
<organism evidence="2 3">
    <name type="scientific">Sulfitobacter aestuariivivens</name>
    <dbReference type="NCBI Taxonomy" id="2766981"/>
    <lineage>
        <taxon>Bacteria</taxon>
        <taxon>Pseudomonadati</taxon>
        <taxon>Pseudomonadota</taxon>
        <taxon>Alphaproteobacteria</taxon>
        <taxon>Rhodobacterales</taxon>
        <taxon>Roseobacteraceae</taxon>
        <taxon>Sulfitobacter</taxon>
    </lineage>
</organism>
<feature type="chain" id="PRO_5037456880" evidence="1">
    <location>
        <begin position="20"/>
        <end position="189"/>
    </location>
</feature>
<evidence type="ECO:0000313" key="3">
    <source>
        <dbReference type="Proteomes" id="UP000635142"/>
    </source>
</evidence>
<keyword evidence="3" id="KW-1185">Reference proteome</keyword>
<feature type="signal peptide" evidence="1">
    <location>
        <begin position="1"/>
        <end position="19"/>
    </location>
</feature>
<dbReference type="AlphaFoldDB" id="A0A927D6C3"/>
<evidence type="ECO:0000256" key="1">
    <source>
        <dbReference type="SAM" id="SignalP"/>
    </source>
</evidence>
<keyword evidence="1" id="KW-0732">Signal</keyword>
<evidence type="ECO:0000313" key="2">
    <source>
        <dbReference type="EMBL" id="MBD3664307.1"/>
    </source>
</evidence>
<sequence>MIRAFLFPALALLAAPLAAQDFSENSEARSWNLYAEEPALFEAKVVDAMCELTGDCPSNCGDGDRQLALLRAADGVLVMALKNNQPAFTGAVVDLLPYCGQDITVDGLMINDEDFPINNVYLVQRIKAGSADWTKASQWTKVWAANNPDAKGKGQWFRRDPRIQALIAKEGYLGLGLEIDKAFKEYLFE</sequence>